<accession>A0A482TCC9</accession>
<keyword evidence="1 8" id="KW-0597">Phosphoprotein</keyword>
<evidence type="ECO:0000256" key="7">
    <source>
        <dbReference type="ARBA" id="ARBA00023163"/>
    </source>
</evidence>
<feature type="modified residue" description="4-aspartylphosphate" evidence="8">
    <location>
        <position position="64"/>
    </location>
</feature>
<dbReference type="InterPro" id="IPR003018">
    <property type="entry name" value="GAF"/>
</dbReference>
<keyword evidence="3" id="KW-0418">Kinase</keyword>
<proteinExistence type="predicted"/>
<evidence type="ECO:0000256" key="4">
    <source>
        <dbReference type="ARBA" id="ARBA00023012"/>
    </source>
</evidence>
<reference evidence="10 11" key="1">
    <citation type="submission" date="2018-12" db="EMBL/GenBank/DDBJ databases">
        <title>Genome analysis provides insights into bioremediation potentialities of Halogeometricum borinquense strain N11.</title>
        <authorList>
            <person name="Najjari A."/>
            <person name="Youssef N."/>
            <person name="Fhoula I."/>
            <person name="Ben Dhia O."/>
            <person name="Mahjoubi M."/>
            <person name="Ouzari H.I."/>
            <person name="Cherif A."/>
        </authorList>
    </citation>
    <scope>NUCLEOTIDE SEQUENCE [LARGE SCALE GENOMIC DNA]</scope>
    <source>
        <strain evidence="10 11">N11</strain>
    </source>
</reference>
<dbReference type="InterPro" id="IPR011006">
    <property type="entry name" value="CheY-like_superfamily"/>
</dbReference>
<dbReference type="SMART" id="SM00448">
    <property type="entry name" value="REC"/>
    <property type="match status" value="1"/>
</dbReference>
<dbReference type="Pfam" id="PF00072">
    <property type="entry name" value="Response_reg"/>
    <property type="match status" value="1"/>
</dbReference>
<keyword evidence="6" id="KW-0238">DNA-binding</keyword>
<dbReference type="EMBL" id="RZHH01000002">
    <property type="protein sequence ID" value="RYJ15240.1"/>
    <property type="molecule type" value="Genomic_DNA"/>
</dbReference>
<sequence length="327" mass="36720">MSPENALKALLVEDNLGDARLITRYLEESSLPSEASELELTHVETLTAGLEHLEKNTYDFVLLDLGLPESTGLETLDRVLSHSPELPVVVLTGLNNREIAVEAIMRGAQDYLPKDDIDSAQLLRSLRYAIERKKREEKLETLNRINALIRDINKALLTATSRAEIEQAVCERFIATDPYQFALVGEFSSDFEEFTKRYWESVDKRDLETVLEVKGQLLGHQLAAEAVRTREVQVIQTVAEGALSEEQKDEIAEHEVEAVAAIPLVFETVHGVLVVYADNPYAFDEQEREVLGELGQTIGYAITSLEAQMERVDLDDMFRSGDTNEVD</sequence>
<evidence type="ECO:0000259" key="9">
    <source>
        <dbReference type="PROSITE" id="PS50110"/>
    </source>
</evidence>
<keyword evidence="7" id="KW-0804">Transcription</keyword>
<dbReference type="GO" id="GO:0032993">
    <property type="term" value="C:protein-DNA complex"/>
    <property type="evidence" value="ECO:0007669"/>
    <property type="project" value="TreeGrafter"/>
</dbReference>
<dbReference type="GO" id="GO:0005829">
    <property type="term" value="C:cytosol"/>
    <property type="evidence" value="ECO:0007669"/>
    <property type="project" value="TreeGrafter"/>
</dbReference>
<dbReference type="InterPro" id="IPR029016">
    <property type="entry name" value="GAF-like_dom_sf"/>
</dbReference>
<keyword evidence="2" id="KW-0808">Transferase</keyword>
<dbReference type="GO" id="GO:0000156">
    <property type="term" value="F:phosphorelay response regulator activity"/>
    <property type="evidence" value="ECO:0007669"/>
    <property type="project" value="TreeGrafter"/>
</dbReference>
<comment type="caution">
    <text evidence="10">The sequence shown here is derived from an EMBL/GenBank/DDBJ whole genome shotgun (WGS) entry which is preliminary data.</text>
</comment>
<dbReference type="AlphaFoldDB" id="A0A482TCC9"/>
<protein>
    <submittedName>
        <fullName evidence="10">Response regulator</fullName>
    </submittedName>
</protein>
<dbReference type="RefSeq" id="WP_129785563.1">
    <property type="nucleotide sequence ID" value="NZ_RZHH01000002.1"/>
</dbReference>
<dbReference type="Gene3D" id="3.40.50.2300">
    <property type="match status" value="1"/>
</dbReference>
<evidence type="ECO:0000256" key="6">
    <source>
        <dbReference type="ARBA" id="ARBA00023125"/>
    </source>
</evidence>
<dbReference type="GO" id="GO:0016301">
    <property type="term" value="F:kinase activity"/>
    <property type="evidence" value="ECO:0007669"/>
    <property type="project" value="UniProtKB-KW"/>
</dbReference>
<name>A0A482TCC9_9EURY</name>
<dbReference type="PANTHER" id="PTHR48111:SF1">
    <property type="entry name" value="TWO-COMPONENT RESPONSE REGULATOR ORR33"/>
    <property type="match status" value="1"/>
</dbReference>
<dbReference type="Gene3D" id="3.30.450.40">
    <property type="match status" value="1"/>
</dbReference>
<evidence type="ECO:0000256" key="2">
    <source>
        <dbReference type="ARBA" id="ARBA00022679"/>
    </source>
</evidence>
<organism evidence="10 11">
    <name type="scientific">Halogeometricum borinquense</name>
    <dbReference type="NCBI Taxonomy" id="60847"/>
    <lineage>
        <taxon>Archaea</taxon>
        <taxon>Methanobacteriati</taxon>
        <taxon>Methanobacteriota</taxon>
        <taxon>Stenosarchaea group</taxon>
        <taxon>Halobacteria</taxon>
        <taxon>Halobacteriales</taxon>
        <taxon>Haloferacaceae</taxon>
        <taxon>Halogeometricum</taxon>
    </lineage>
</organism>
<dbReference type="PANTHER" id="PTHR48111">
    <property type="entry name" value="REGULATOR OF RPOS"/>
    <property type="match status" value="1"/>
</dbReference>
<dbReference type="Pfam" id="PF13185">
    <property type="entry name" value="GAF_2"/>
    <property type="match status" value="1"/>
</dbReference>
<evidence type="ECO:0000256" key="5">
    <source>
        <dbReference type="ARBA" id="ARBA00023015"/>
    </source>
</evidence>
<evidence type="ECO:0000256" key="8">
    <source>
        <dbReference type="PROSITE-ProRule" id="PRU00169"/>
    </source>
</evidence>
<dbReference type="SUPFAM" id="SSF55781">
    <property type="entry name" value="GAF domain-like"/>
    <property type="match status" value="1"/>
</dbReference>
<keyword evidence="5" id="KW-0805">Transcription regulation</keyword>
<evidence type="ECO:0000256" key="1">
    <source>
        <dbReference type="ARBA" id="ARBA00022553"/>
    </source>
</evidence>
<dbReference type="PROSITE" id="PS50110">
    <property type="entry name" value="RESPONSE_REGULATORY"/>
    <property type="match status" value="1"/>
</dbReference>
<keyword evidence="4" id="KW-0902">Two-component regulatory system</keyword>
<dbReference type="Proteomes" id="UP000294028">
    <property type="component" value="Unassembled WGS sequence"/>
</dbReference>
<feature type="domain" description="Response regulatory" evidence="9">
    <location>
        <begin position="8"/>
        <end position="129"/>
    </location>
</feature>
<dbReference type="InterPro" id="IPR001789">
    <property type="entry name" value="Sig_transdc_resp-reg_receiver"/>
</dbReference>
<dbReference type="GO" id="GO:0006355">
    <property type="term" value="P:regulation of DNA-templated transcription"/>
    <property type="evidence" value="ECO:0007669"/>
    <property type="project" value="TreeGrafter"/>
</dbReference>
<evidence type="ECO:0000256" key="3">
    <source>
        <dbReference type="ARBA" id="ARBA00022777"/>
    </source>
</evidence>
<evidence type="ECO:0000313" key="10">
    <source>
        <dbReference type="EMBL" id="RYJ15240.1"/>
    </source>
</evidence>
<evidence type="ECO:0000313" key="11">
    <source>
        <dbReference type="Proteomes" id="UP000294028"/>
    </source>
</evidence>
<dbReference type="GO" id="GO:0000976">
    <property type="term" value="F:transcription cis-regulatory region binding"/>
    <property type="evidence" value="ECO:0007669"/>
    <property type="project" value="TreeGrafter"/>
</dbReference>
<dbReference type="SUPFAM" id="SSF52172">
    <property type="entry name" value="CheY-like"/>
    <property type="match status" value="1"/>
</dbReference>
<gene>
    <name evidence="10" type="ORF">ELS19_15670</name>
</gene>
<dbReference type="InterPro" id="IPR039420">
    <property type="entry name" value="WalR-like"/>
</dbReference>